<dbReference type="EMBL" id="HACG01014464">
    <property type="protein sequence ID" value="CEK61329.1"/>
    <property type="molecule type" value="Transcribed_RNA"/>
</dbReference>
<feature type="non-terminal residue" evidence="2">
    <location>
        <position position="1"/>
    </location>
</feature>
<evidence type="ECO:0000313" key="2">
    <source>
        <dbReference type="EMBL" id="CEK61329.1"/>
    </source>
</evidence>
<feature type="region of interest" description="Disordered" evidence="1">
    <location>
        <begin position="37"/>
        <end position="59"/>
    </location>
</feature>
<name>A0A0B6YY97_9EUPU</name>
<gene>
    <name evidence="2" type="primary">ORF41957</name>
</gene>
<evidence type="ECO:0000256" key="1">
    <source>
        <dbReference type="SAM" id="MobiDB-lite"/>
    </source>
</evidence>
<sequence>HTVETQKLDVTIPFFTVTVLLEDPEPCTLIGGSLSAPPAKSASSLSCPSASFSTKSSNVKSEYFSSSSLPESFNGMLPKLQNPSNPAEPAYSGSSPAHSYMNVVSDEKDAEDDDEDEYHDSGDFFDGFANASSVDGCKFKSADVPTTTKTFPNLTTHDSAKPKHSPTSSDVISNRLQEVAVKFFEAISKLDIRAPLHQQRDKVASILPLDHLGLIAKPAHIDLSQEKKSNETVHKVKVTFGKLEVIECLFDCFSSTSDFAKTTLPKLPQYCELLTFDVNSF</sequence>
<feature type="region of interest" description="Disordered" evidence="1">
    <location>
        <begin position="75"/>
        <end position="99"/>
    </location>
</feature>
<feature type="non-terminal residue" evidence="2">
    <location>
        <position position="281"/>
    </location>
</feature>
<organism evidence="2">
    <name type="scientific">Arion vulgaris</name>
    <dbReference type="NCBI Taxonomy" id="1028688"/>
    <lineage>
        <taxon>Eukaryota</taxon>
        <taxon>Metazoa</taxon>
        <taxon>Spiralia</taxon>
        <taxon>Lophotrochozoa</taxon>
        <taxon>Mollusca</taxon>
        <taxon>Gastropoda</taxon>
        <taxon>Heterobranchia</taxon>
        <taxon>Euthyneura</taxon>
        <taxon>Panpulmonata</taxon>
        <taxon>Eupulmonata</taxon>
        <taxon>Stylommatophora</taxon>
        <taxon>Helicina</taxon>
        <taxon>Arionoidea</taxon>
        <taxon>Arionidae</taxon>
        <taxon>Arion</taxon>
    </lineage>
</organism>
<reference evidence="2" key="1">
    <citation type="submission" date="2014-12" db="EMBL/GenBank/DDBJ databases">
        <title>Insight into the proteome of Arion vulgaris.</title>
        <authorList>
            <person name="Aradska J."/>
            <person name="Bulat T."/>
            <person name="Smidak R."/>
            <person name="Sarate P."/>
            <person name="Gangsoo J."/>
            <person name="Sialana F."/>
            <person name="Bilban M."/>
            <person name="Lubec G."/>
        </authorList>
    </citation>
    <scope>NUCLEOTIDE SEQUENCE</scope>
    <source>
        <tissue evidence="2">Skin</tissue>
    </source>
</reference>
<dbReference type="AlphaFoldDB" id="A0A0B6YY97"/>
<accession>A0A0B6YY97</accession>
<feature type="compositionally biased region" description="Low complexity" evidence="1">
    <location>
        <begin position="37"/>
        <end position="53"/>
    </location>
</feature>
<protein>
    <submittedName>
        <fullName evidence="2">Uncharacterized protein</fullName>
    </submittedName>
</protein>
<proteinExistence type="predicted"/>